<comment type="caution">
    <text evidence="2">The sequence shown here is derived from an EMBL/GenBank/DDBJ whole genome shotgun (WGS) entry which is preliminary data.</text>
</comment>
<evidence type="ECO:0000259" key="1">
    <source>
        <dbReference type="PROSITE" id="PS51186"/>
    </source>
</evidence>
<dbReference type="PROSITE" id="PS51186">
    <property type="entry name" value="GNAT"/>
    <property type="match status" value="1"/>
</dbReference>
<dbReference type="InterPro" id="IPR016181">
    <property type="entry name" value="Acyl_CoA_acyltransferase"/>
</dbReference>
<dbReference type="AlphaFoldDB" id="A0A917ARX0"/>
<evidence type="ECO:0000313" key="3">
    <source>
        <dbReference type="Proteomes" id="UP000605259"/>
    </source>
</evidence>
<feature type="domain" description="N-acetyltransferase" evidence="1">
    <location>
        <begin position="1"/>
        <end position="136"/>
    </location>
</feature>
<dbReference type="InterPro" id="IPR000182">
    <property type="entry name" value="GNAT_dom"/>
</dbReference>
<dbReference type="GO" id="GO:0016747">
    <property type="term" value="F:acyltransferase activity, transferring groups other than amino-acyl groups"/>
    <property type="evidence" value="ECO:0007669"/>
    <property type="project" value="InterPro"/>
</dbReference>
<dbReference type="RefSeq" id="WP_188388286.1">
    <property type="nucleotide sequence ID" value="NZ_BMFK01000001.1"/>
</dbReference>
<reference evidence="2" key="1">
    <citation type="journal article" date="2014" name="Int. J. Syst. Evol. Microbiol.">
        <title>Complete genome sequence of Corynebacterium casei LMG S-19264T (=DSM 44701T), isolated from a smear-ripened cheese.</title>
        <authorList>
            <consortium name="US DOE Joint Genome Institute (JGI-PGF)"/>
            <person name="Walter F."/>
            <person name="Albersmeier A."/>
            <person name="Kalinowski J."/>
            <person name="Ruckert C."/>
        </authorList>
    </citation>
    <scope>NUCLEOTIDE SEQUENCE</scope>
    <source>
        <strain evidence="2">CGMCC 1.12698</strain>
    </source>
</reference>
<protein>
    <recommendedName>
        <fullName evidence="1">N-acetyltransferase domain-containing protein</fullName>
    </recommendedName>
</protein>
<name>A0A917ARX0_9BACI</name>
<dbReference type="SUPFAM" id="SSF55729">
    <property type="entry name" value="Acyl-CoA N-acyltransferases (Nat)"/>
    <property type="match status" value="2"/>
</dbReference>
<sequence length="294" mass="34067">MNIRAYTEAEKEKVLHLIPASFKEQSAFNMYMNWGTFDEGVPNIFVVEENGEIIGVMRVRKQAFHPYAVYLGISAKEEKCISTFIRYVEEVKKDKLPLIIRTSDVHPSFHAYEQCGFREMRRTYEATVQETRITAEEKTYPYEIVSLEDSVLTPSQTTQLVRLMKRCYTITHKDNPVGEFDDTRWRMCLEDEDVVKGASYVALDGGEVVAYVFAHDDGEGTVLELGWSGRHDEIDQQIITVLTKQQIVYARGHGYEKVMFLELDDTDVYSYPLLNEFAFDVQEPFITWMKGELK</sequence>
<dbReference type="EMBL" id="BMFK01000001">
    <property type="protein sequence ID" value="GGE70755.1"/>
    <property type="molecule type" value="Genomic_DNA"/>
</dbReference>
<organism evidence="2 3">
    <name type="scientific">Priestia taiwanensis</name>
    <dbReference type="NCBI Taxonomy" id="1347902"/>
    <lineage>
        <taxon>Bacteria</taxon>
        <taxon>Bacillati</taxon>
        <taxon>Bacillota</taxon>
        <taxon>Bacilli</taxon>
        <taxon>Bacillales</taxon>
        <taxon>Bacillaceae</taxon>
        <taxon>Priestia</taxon>
    </lineage>
</organism>
<dbReference type="Proteomes" id="UP000605259">
    <property type="component" value="Unassembled WGS sequence"/>
</dbReference>
<reference evidence="2" key="2">
    <citation type="submission" date="2020-09" db="EMBL/GenBank/DDBJ databases">
        <authorList>
            <person name="Sun Q."/>
            <person name="Zhou Y."/>
        </authorList>
    </citation>
    <scope>NUCLEOTIDE SEQUENCE</scope>
    <source>
        <strain evidence="2">CGMCC 1.12698</strain>
    </source>
</reference>
<proteinExistence type="predicted"/>
<evidence type="ECO:0000313" key="2">
    <source>
        <dbReference type="EMBL" id="GGE70755.1"/>
    </source>
</evidence>
<dbReference type="Gene3D" id="3.40.630.30">
    <property type="match status" value="1"/>
</dbReference>
<accession>A0A917ARX0</accession>
<gene>
    <name evidence="2" type="ORF">GCM10007140_20760</name>
</gene>
<keyword evidence="3" id="KW-1185">Reference proteome</keyword>